<name>A0A939FVF7_9ACTN</name>
<dbReference type="InterPro" id="IPR017853">
    <property type="entry name" value="GH"/>
</dbReference>
<dbReference type="SUPFAM" id="SSF47090">
    <property type="entry name" value="PGBD-like"/>
    <property type="match status" value="2"/>
</dbReference>
<dbReference type="InterPro" id="IPR015020">
    <property type="entry name" value="Rv2525c-like_Glyco_Hydro-like"/>
</dbReference>
<comment type="caution">
    <text evidence="2">The sequence shown here is derived from an EMBL/GenBank/DDBJ whole genome shotgun (WGS) entry which is preliminary data.</text>
</comment>
<organism evidence="2 3">
    <name type="scientific">Streptomyces triculaminicus</name>
    <dbReference type="NCBI Taxonomy" id="2816232"/>
    <lineage>
        <taxon>Bacteria</taxon>
        <taxon>Bacillati</taxon>
        <taxon>Actinomycetota</taxon>
        <taxon>Actinomycetes</taxon>
        <taxon>Kitasatosporales</taxon>
        <taxon>Streptomycetaceae</taxon>
        <taxon>Streptomyces</taxon>
    </lineage>
</organism>
<dbReference type="InterPro" id="IPR036366">
    <property type="entry name" value="PGBDSf"/>
</dbReference>
<dbReference type="AlphaFoldDB" id="A0A939FVF7"/>
<dbReference type="Proteomes" id="UP000664781">
    <property type="component" value="Unassembled WGS sequence"/>
</dbReference>
<evidence type="ECO:0000259" key="1">
    <source>
        <dbReference type="Pfam" id="PF08924"/>
    </source>
</evidence>
<keyword evidence="3" id="KW-1185">Reference proteome</keyword>
<dbReference type="CDD" id="cd06418">
    <property type="entry name" value="GH25_BacA-like"/>
    <property type="match status" value="1"/>
</dbReference>
<proteinExistence type="predicted"/>
<dbReference type="InterPro" id="IPR036365">
    <property type="entry name" value="PGBD-like_sf"/>
</dbReference>
<dbReference type="Gene3D" id="1.10.101.10">
    <property type="entry name" value="PGBD-like superfamily/PGBD"/>
    <property type="match status" value="1"/>
</dbReference>
<dbReference type="Gene3D" id="3.20.20.80">
    <property type="entry name" value="Glycosidases"/>
    <property type="match status" value="1"/>
</dbReference>
<evidence type="ECO:0000313" key="3">
    <source>
        <dbReference type="Proteomes" id="UP000664781"/>
    </source>
</evidence>
<reference evidence="2" key="1">
    <citation type="submission" date="2021-03" db="EMBL/GenBank/DDBJ databases">
        <title>Streptomyces strains.</title>
        <authorList>
            <person name="Lund M.B."/>
            <person name="Toerring T."/>
        </authorList>
    </citation>
    <scope>NUCLEOTIDE SEQUENCE</scope>
    <source>
        <strain evidence="2">JCM 4242</strain>
    </source>
</reference>
<dbReference type="EMBL" id="JAFMOF010000005">
    <property type="protein sequence ID" value="MBO0656800.1"/>
    <property type="molecule type" value="Genomic_DNA"/>
</dbReference>
<feature type="domain" description="Rv2525c-like glycoside hydrolase-like" evidence="1">
    <location>
        <begin position="302"/>
        <end position="486"/>
    </location>
</feature>
<dbReference type="Pfam" id="PF08924">
    <property type="entry name" value="Rv2525c_GlyHyd-like"/>
    <property type="match status" value="1"/>
</dbReference>
<gene>
    <name evidence="2" type="ORF">J1792_29890</name>
</gene>
<protein>
    <submittedName>
        <fullName evidence="2">DUF1906 domain-containing protein</fullName>
    </submittedName>
</protein>
<accession>A0A939FVF7</accession>
<evidence type="ECO:0000313" key="2">
    <source>
        <dbReference type="EMBL" id="MBO0656800.1"/>
    </source>
</evidence>
<dbReference type="SUPFAM" id="SSF51445">
    <property type="entry name" value="(Trans)glycosidases"/>
    <property type="match status" value="1"/>
</dbReference>
<sequence>MVRKAQRLYNATYAGISGMPTLEENGRTSWDVMFALTRALQYELGVSPQSNNFGPATLAALQSKYPVIDRGSGSADINRLVQSALYCKGYDGGDIDGVYGGRVAAAVGRLKQNMGVADAFPGDGVTPKVFKALLTMDSYVTTDGGSDAVRSIQQWLNGRHVNRRNFFVVPCDGHFSRDVQKALVFAVQYQLGMNDDVATGAFGPATKEGLKKNTLTVGSSGPFVQLFSAAMVFNRRGGVSFSDTFTSELSAAVRGFQEFVKLPVTGAGDFPTWASLLVSCGDNTRRGTAFDCVTEITPARADALREAGYLVAGRYLTNAPGSTFDKKIQPGELEVIATKGLRVFPIYQTYGGSASYFNENQGIADAQAAYDAARGYGFKSDTWIYFAVDFDVLDHQVADNVIPHFRGIDRKMGELGGRYRIGVYGPRNACSRVAAAGFATAAFVADMSTGFSGNLGCPMPENWAFDQIATMSVGGGDGKIEIDNDIASGLDMGQNEFDTTGVR</sequence>